<dbReference type="SMART" id="SM00942">
    <property type="entry name" value="PriCT_1"/>
    <property type="match status" value="1"/>
</dbReference>
<keyword evidence="2" id="KW-0614">Plasmid</keyword>
<protein>
    <submittedName>
        <fullName evidence="2">Primase C-terminal domain-containing protein</fullName>
    </submittedName>
</protein>
<proteinExistence type="predicted"/>
<geneLocation type="plasmid" evidence="2 3">
    <name>pXT11</name>
</geneLocation>
<accession>A0ABM8K184</accession>
<keyword evidence="3" id="KW-1185">Reference proteome</keyword>
<dbReference type="EMBL" id="AP028981">
    <property type="protein sequence ID" value="BET98896.1"/>
    <property type="molecule type" value="Genomic_DNA"/>
</dbReference>
<dbReference type="Pfam" id="PF03090">
    <property type="entry name" value="Replicase"/>
    <property type="match status" value="1"/>
</dbReference>
<organism evidence="2 3">
    <name type="scientific">Xenorhabdus taiwanensis</name>
    <dbReference type="NCBI Taxonomy" id="3085177"/>
    <lineage>
        <taxon>Bacteria</taxon>
        <taxon>Pseudomonadati</taxon>
        <taxon>Pseudomonadota</taxon>
        <taxon>Gammaproteobacteria</taxon>
        <taxon>Enterobacterales</taxon>
        <taxon>Morganellaceae</taxon>
        <taxon>Xenorhabdus</taxon>
    </lineage>
</organism>
<dbReference type="RefSeq" id="WP_374053740.1">
    <property type="nucleotide sequence ID" value="NZ_AP028981.1"/>
</dbReference>
<dbReference type="InterPro" id="IPR004322">
    <property type="entry name" value="Plasmid_replicase_bac"/>
</dbReference>
<evidence type="ECO:0000313" key="2">
    <source>
        <dbReference type="EMBL" id="BET98896.1"/>
    </source>
</evidence>
<evidence type="ECO:0000313" key="3">
    <source>
        <dbReference type="Proteomes" id="UP001529514"/>
    </source>
</evidence>
<name>A0ABM8K184_9GAMM</name>
<gene>
    <name evidence="2" type="ORF">TCT1_38170</name>
</gene>
<dbReference type="Gene3D" id="1.10.10.60">
    <property type="entry name" value="Homeodomain-like"/>
    <property type="match status" value="1"/>
</dbReference>
<evidence type="ECO:0000259" key="1">
    <source>
        <dbReference type="SMART" id="SM00942"/>
    </source>
</evidence>
<dbReference type="Proteomes" id="UP001529514">
    <property type="component" value="Plasmid pXT11"/>
</dbReference>
<reference evidence="2 3" key="1">
    <citation type="submission" date="2023-10" db="EMBL/GenBank/DDBJ databases">
        <title>Xenorhabdus taiwanensis sp. nov., a symbiotic bacterium associated with the entomopathogenic nematode Steinernema taiwanensis.</title>
        <authorList>
            <person name="Tseng C.T."/>
            <person name="Shu H.Y."/>
            <person name="Chen M.H."/>
            <person name="Fang Y.J."/>
            <person name="Wu T.L."/>
            <person name="Lin Y.C."/>
            <person name="Huang C.J."/>
        </authorList>
    </citation>
    <scope>NUCLEOTIDE SEQUENCE [LARGE SCALE GENOMIC DNA]</scope>
    <source>
        <strain evidence="2 3">TCT-1</strain>
        <plasmid evidence="2 3">pXT11</plasmid>
    </source>
</reference>
<dbReference type="InterPro" id="IPR014820">
    <property type="entry name" value="PriCT_1"/>
</dbReference>
<feature type="domain" description="Primase C-terminal 1" evidence="1">
    <location>
        <begin position="165"/>
        <end position="239"/>
    </location>
</feature>
<sequence>MTSLALDYFVDHLPRKPYHTDDLLYGLRINNADVAKLARYIQHNPPHAAFWFVFDVDRVGAAIDWTDSNAPAPNITVKNQTNGHAHLLYGLQTAIRTAPDASLKALKYAASVERGLCAKLRADVNYSGLICKNPLNQHWQVTAWREEVYTLDELADYVDLSFSEARRSDFEYGLGRNCQLFEKTRRWAYRAIRQGYPHFDQWQLAVIQRVEMYNVQLTNPLSLPECACIGRSIAKWTHQRMSEKAFAQYVADTHTPEIQAARGRIGGCRNKAEVQAAKGKKGGIAKGETYNNKREQALQMLSSGMSKQKIAAILAVHRNTLRNWLMHK</sequence>
<dbReference type="Gene3D" id="1.10.340.50">
    <property type="match status" value="1"/>
</dbReference>